<proteinExistence type="predicted"/>
<dbReference type="EMBL" id="GBXM01070925">
    <property type="protein sequence ID" value="JAH37652.1"/>
    <property type="molecule type" value="Transcribed_RNA"/>
</dbReference>
<accession>A0A0E9S8V0</accession>
<name>A0A0E9S8V0_ANGAN</name>
<organism evidence="1">
    <name type="scientific">Anguilla anguilla</name>
    <name type="common">European freshwater eel</name>
    <name type="synonym">Muraena anguilla</name>
    <dbReference type="NCBI Taxonomy" id="7936"/>
    <lineage>
        <taxon>Eukaryota</taxon>
        <taxon>Metazoa</taxon>
        <taxon>Chordata</taxon>
        <taxon>Craniata</taxon>
        <taxon>Vertebrata</taxon>
        <taxon>Euteleostomi</taxon>
        <taxon>Actinopterygii</taxon>
        <taxon>Neopterygii</taxon>
        <taxon>Teleostei</taxon>
        <taxon>Anguilliformes</taxon>
        <taxon>Anguillidae</taxon>
        <taxon>Anguilla</taxon>
    </lineage>
</organism>
<protein>
    <submittedName>
        <fullName evidence="1">Uncharacterized protein</fullName>
    </submittedName>
</protein>
<reference evidence="1" key="2">
    <citation type="journal article" date="2015" name="Fish Shellfish Immunol.">
        <title>Early steps in the European eel (Anguilla anguilla)-Vibrio vulnificus interaction in the gills: Role of the RtxA13 toxin.</title>
        <authorList>
            <person name="Callol A."/>
            <person name="Pajuelo D."/>
            <person name="Ebbesson L."/>
            <person name="Teles M."/>
            <person name="MacKenzie S."/>
            <person name="Amaro C."/>
        </authorList>
    </citation>
    <scope>NUCLEOTIDE SEQUENCE</scope>
</reference>
<sequence length="59" mass="6544">MKSSSFFLGSTDLNVTGTVLFFFSQRKRLVDLSSPFGPPLPPLERPCEVLSQVTCARHT</sequence>
<reference evidence="1" key="1">
    <citation type="submission" date="2014-11" db="EMBL/GenBank/DDBJ databases">
        <authorList>
            <person name="Amaro Gonzalez C."/>
        </authorList>
    </citation>
    <scope>NUCLEOTIDE SEQUENCE</scope>
</reference>
<evidence type="ECO:0000313" key="1">
    <source>
        <dbReference type="EMBL" id="JAH37652.1"/>
    </source>
</evidence>
<dbReference type="AlphaFoldDB" id="A0A0E9S8V0"/>